<dbReference type="AlphaFoldDB" id="Q0RTR6"/>
<dbReference type="STRING" id="326424.FRAAL0356"/>
<dbReference type="eggNOG" id="COG1028">
    <property type="taxonomic scope" value="Bacteria"/>
</dbReference>
<name>Q0RTR6_FRAAA</name>
<proteinExistence type="inferred from homology"/>
<sequence>MRTIGVRNIVCDLKHTNVRTSRFRKECRMGTLDGRTAFITGVARGQGRAHAVRLAREGADIIGVDICADIASMDYPNASAADLAETVELVEKLGGRIVARQADVRDFAGLSAAFQEGLAAFGRVDIVIANAGIIRLSPEADPFTEWQDVIDTNLTGVFKTVRAALPALIEGGRGGAIVLTSSSAGLKGTGSPDAGPQAYTAAKRGLVGLMQVLANDLAKHWIRVNTIHPTGVATGMTMNESMAKLLAESDNATAAMQNALPIEILQPEDISDTVAWLVSDAAKYVTGVALPIDAGFAVR</sequence>
<dbReference type="SUPFAM" id="SSF51735">
    <property type="entry name" value="NAD(P)-binding Rossmann-fold domains"/>
    <property type="match status" value="1"/>
</dbReference>
<dbReference type="KEGG" id="fal:FRAAL0356"/>
<dbReference type="GO" id="GO:0016616">
    <property type="term" value="F:oxidoreductase activity, acting on the CH-OH group of donors, NAD or NADP as acceptor"/>
    <property type="evidence" value="ECO:0007669"/>
    <property type="project" value="TreeGrafter"/>
</dbReference>
<reference evidence="4 5" key="1">
    <citation type="journal article" date="2007" name="Genome Res.">
        <title>Genome characteristics of facultatively symbiotic Frankia sp. strains reflect host range and host plant biogeography.</title>
        <authorList>
            <person name="Normand P."/>
            <person name="Lapierre P."/>
            <person name="Tisa L.S."/>
            <person name="Gogarten J.P."/>
            <person name="Alloisio N."/>
            <person name="Bagnarol E."/>
            <person name="Bassi C.A."/>
            <person name="Berry A.M."/>
            <person name="Bickhart D.M."/>
            <person name="Choisne N."/>
            <person name="Couloux A."/>
            <person name="Cournoyer B."/>
            <person name="Cruveiller S."/>
            <person name="Daubin V."/>
            <person name="Demange N."/>
            <person name="Francino M.P."/>
            <person name="Goltsman E."/>
            <person name="Huang Y."/>
            <person name="Kopp O.R."/>
            <person name="Labarre L."/>
            <person name="Lapidus A."/>
            <person name="Lavire C."/>
            <person name="Marechal J."/>
            <person name="Martinez M."/>
            <person name="Mastronunzio J.E."/>
            <person name="Mullin B.C."/>
            <person name="Niemann J."/>
            <person name="Pujic P."/>
            <person name="Rawnsley T."/>
            <person name="Rouy Z."/>
            <person name="Schenowitz C."/>
            <person name="Sellstedt A."/>
            <person name="Tavares F."/>
            <person name="Tomkins J.P."/>
            <person name="Vallenet D."/>
            <person name="Valverde C."/>
            <person name="Wall L.G."/>
            <person name="Wang Y."/>
            <person name="Medigue C."/>
            <person name="Benson D.R."/>
        </authorList>
    </citation>
    <scope>NUCLEOTIDE SEQUENCE [LARGE SCALE GENOMIC DNA]</scope>
    <source>
        <strain evidence="5">DSM 45986 / CECT 9034 / ACN14a</strain>
    </source>
</reference>
<evidence type="ECO:0000256" key="3">
    <source>
        <dbReference type="ARBA" id="ARBA00023027"/>
    </source>
</evidence>
<gene>
    <name evidence="4" type="ordered locus">FRAAL0356</name>
</gene>
<evidence type="ECO:0000313" key="5">
    <source>
        <dbReference type="Proteomes" id="UP000000657"/>
    </source>
</evidence>
<keyword evidence="2 4" id="KW-0560">Oxidoreductase</keyword>
<protein>
    <submittedName>
        <fullName evidence="4">Dehydrogenase</fullName>
        <ecNumber evidence="4">1.1.1.-</ecNumber>
    </submittedName>
</protein>
<accession>Q0RTR6</accession>
<comment type="similarity">
    <text evidence="1">Belongs to the short-chain dehydrogenases/reductases (SDR) family.</text>
</comment>
<dbReference type="Proteomes" id="UP000000657">
    <property type="component" value="Chromosome"/>
</dbReference>
<keyword evidence="5" id="KW-1185">Reference proteome</keyword>
<dbReference type="PRINTS" id="PR00080">
    <property type="entry name" value="SDRFAMILY"/>
</dbReference>
<evidence type="ECO:0000313" key="4">
    <source>
        <dbReference type="EMBL" id="CAJ59032.1"/>
    </source>
</evidence>
<dbReference type="FunFam" id="3.40.50.720:FF:000084">
    <property type="entry name" value="Short-chain dehydrogenase reductase"/>
    <property type="match status" value="1"/>
</dbReference>
<dbReference type="PRINTS" id="PR00081">
    <property type="entry name" value="GDHRDH"/>
</dbReference>
<dbReference type="EC" id="1.1.1.-" evidence="4"/>
<dbReference type="CDD" id="cd05233">
    <property type="entry name" value="SDR_c"/>
    <property type="match status" value="1"/>
</dbReference>
<dbReference type="NCBIfam" id="TIGR03971">
    <property type="entry name" value="SDR_subfam_1"/>
    <property type="match status" value="1"/>
</dbReference>
<organism evidence="4 5">
    <name type="scientific">Frankia alni (strain DSM 45986 / CECT 9034 / ACN14a)</name>
    <dbReference type="NCBI Taxonomy" id="326424"/>
    <lineage>
        <taxon>Bacteria</taxon>
        <taxon>Bacillati</taxon>
        <taxon>Actinomycetota</taxon>
        <taxon>Actinomycetes</taxon>
        <taxon>Frankiales</taxon>
        <taxon>Frankiaceae</taxon>
        <taxon>Frankia</taxon>
    </lineage>
</organism>
<dbReference type="InterPro" id="IPR036291">
    <property type="entry name" value="NAD(P)-bd_dom_sf"/>
</dbReference>
<dbReference type="EMBL" id="CT573213">
    <property type="protein sequence ID" value="CAJ59032.1"/>
    <property type="molecule type" value="Genomic_DNA"/>
</dbReference>
<evidence type="ECO:0000256" key="1">
    <source>
        <dbReference type="ARBA" id="ARBA00006484"/>
    </source>
</evidence>
<keyword evidence="3" id="KW-0520">NAD</keyword>
<dbReference type="InterPro" id="IPR002347">
    <property type="entry name" value="SDR_fam"/>
</dbReference>
<dbReference type="NCBIfam" id="NF009467">
    <property type="entry name" value="PRK12826.1-3"/>
    <property type="match status" value="1"/>
</dbReference>
<dbReference type="Gene3D" id="3.40.50.720">
    <property type="entry name" value="NAD(P)-binding Rossmann-like Domain"/>
    <property type="match status" value="1"/>
</dbReference>
<dbReference type="PANTHER" id="PTHR42760">
    <property type="entry name" value="SHORT-CHAIN DEHYDROGENASES/REDUCTASES FAMILY MEMBER"/>
    <property type="match status" value="1"/>
</dbReference>
<dbReference type="Pfam" id="PF13561">
    <property type="entry name" value="adh_short_C2"/>
    <property type="match status" value="1"/>
</dbReference>
<evidence type="ECO:0000256" key="2">
    <source>
        <dbReference type="ARBA" id="ARBA00023002"/>
    </source>
</evidence>
<dbReference type="InterPro" id="IPR023985">
    <property type="entry name" value="SDR_subfam_1"/>
</dbReference>
<dbReference type="PANTHER" id="PTHR42760:SF133">
    <property type="entry name" value="3-OXOACYL-[ACYL-CARRIER-PROTEIN] REDUCTASE"/>
    <property type="match status" value="1"/>
</dbReference>
<dbReference type="HOGENOM" id="CLU_010194_1_0_11"/>